<keyword evidence="3" id="KW-1185">Reference proteome</keyword>
<dbReference type="PANTHER" id="PTHR46000">
    <property type="entry name" value="SEVEN TM RECEPTOR-RELATED"/>
    <property type="match status" value="1"/>
</dbReference>
<dbReference type="KEGG" id="cbr:CBG_01335"/>
<gene>
    <name evidence="2 4" type="ORF">CBG01335</name>
    <name evidence="2" type="ORF">CBG_01335</name>
</gene>
<keyword evidence="1" id="KW-1133">Transmembrane helix</keyword>
<protein>
    <submittedName>
        <fullName evidence="2">Protein CBG01335</fullName>
    </submittedName>
</protein>
<dbReference type="Pfam" id="PF10326">
    <property type="entry name" value="7TM_GPCR_Str"/>
    <property type="match status" value="1"/>
</dbReference>
<dbReference type="HOGENOM" id="CLU_036335_4_3_1"/>
<keyword evidence="1" id="KW-0472">Membrane</keyword>
<evidence type="ECO:0000313" key="4">
    <source>
        <dbReference type="WormBase" id="CBG01335"/>
    </source>
</evidence>
<evidence type="ECO:0000313" key="3">
    <source>
        <dbReference type="Proteomes" id="UP000008549"/>
    </source>
</evidence>
<dbReference type="Proteomes" id="UP000008549">
    <property type="component" value="Unassembled WGS sequence"/>
</dbReference>
<reference evidence="2 3" key="2">
    <citation type="journal article" date="2011" name="PLoS Genet.">
        <title>Caenorhabditis briggsae recombinant inbred line genotypes reveal inter-strain incompatibility and the evolution of recombination.</title>
        <authorList>
            <person name="Ross J.A."/>
            <person name="Koboldt D.C."/>
            <person name="Staisch J.E."/>
            <person name="Chamberlin H.M."/>
            <person name="Gupta B.P."/>
            <person name="Miller R.D."/>
            <person name="Baird S.E."/>
            <person name="Haag E.S."/>
        </authorList>
    </citation>
    <scope>NUCLEOTIDE SEQUENCE [LARGE SCALE GENOMIC DNA]</scope>
    <source>
        <strain evidence="2 3">AF16</strain>
    </source>
</reference>
<dbReference type="AlphaFoldDB" id="A8WQ60"/>
<feature type="transmembrane region" description="Helical" evidence="1">
    <location>
        <begin position="17"/>
        <end position="38"/>
    </location>
</feature>
<feature type="transmembrane region" description="Helical" evidence="1">
    <location>
        <begin position="94"/>
        <end position="115"/>
    </location>
</feature>
<dbReference type="CTD" id="8578085"/>
<keyword evidence="1" id="KW-0812">Transmembrane</keyword>
<reference evidence="2 3" key="1">
    <citation type="journal article" date="2003" name="PLoS Biol.">
        <title>The genome sequence of Caenorhabditis briggsae: a platform for comparative genomics.</title>
        <authorList>
            <person name="Stein L.D."/>
            <person name="Bao Z."/>
            <person name="Blasiar D."/>
            <person name="Blumenthal T."/>
            <person name="Brent M.R."/>
            <person name="Chen N."/>
            <person name="Chinwalla A."/>
            <person name="Clarke L."/>
            <person name="Clee C."/>
            <person name="Coghlan A."/>
            <person name="Coulson A."/>
            <person name="D'Eustachio P."/>
            <person name="Fitch D.H."/>
            <person name="Fulton L.A."/>
            <person name="Fulton R.E."/>
            <person name="Griffiths-Jones S."/>
            <person name="Harris T.W."/>
            <person name="Hillier L.W."/>
            <person name="Kamath R."/>
            <person name="Kuwabara P.E."/>
            <person name="Mardis E.R."/>
            <person name="Marra M.A."/>
            <person name="Miner T.L."/>
            <person name="Minx P."/>
            <person name="Mullikin J.C."/>
            <person name="Plumb R.W."/>
            <person name="Rogers J."/>
            <person name="Schein J.E."/>
            <person name="Sohrmann M."/>
            <person name="Spieth J."/>
            <person name="Stajich J.E."/>
            <person name="Wei C."/>
            <person name="Willey D."/>
            <person name="Wilson R.K."/>
            <person name="Durbin R."/>
            <person name="Waterston R.H."/>
        </authorList>
    </citation>
    <scope>NUCLEOTIDE SEQUENCE [LARGE SCALE GENOMIC DNA]</scope>
    <source>
        <strain evidence="2 3">AF16</strain>
    </source>
</reference>
<dbReference type="PANTHER" id="PTHR46000:SF11">
    <property type="entry name" value="SEVEN TM RECEPTOR"/>
    <property type="match status" value="1"/>
</dbReference>
<proteinExistence type="predicted"/>
<dbReference type="WormBase" id="CBG01335">
    <property type="protein sequence ID" value="CBP24940"/>
    <property type="gene ID" value="WBGene00024589"/>
</dbReference>
<evidence type="ECO:0000313" key="2">
    <source>
        <dbReference type="EMBL" id="CAP22618.1"/>
    </source>
</evidence>
<dbReference type="InterPro" id="IPR019428">
    <property type="entry name" value="7TM_GPCR_serpentine_rcpt_Str"/>
</dbReference>
<dbReference type="EMBL" id="HE601256">
    <property type="protein sequence ID" value="CAP22618.1"/>
    <property type="molecule type" value="Genomic_DNA"/>
</dbReference>
<accession>A8WQ60</accession>
<dbReference type="GeneID" id="8578085"/>
<dbReference type="InParanoid" id="A8WQ60"/>
<sequence>MNIDEPYIHYSRYAQNIALAGFFLTTFLCSLLVYLTIFEITRNFGSYKNLLVTFASFGIFFASTEVVLKLNVYSHNAGWIFYAISRPFDLSTSFMNWLLPLYTGSYSLTTSMLSVQFVYRYCALFHESKLRFFGGWRFLICIFFALLFAIQWAMGMHYFLEFDDYSISYFRIEMLEKYNMDISEIAGVALVVYDADGSIRWWNVLCTLNMTFIMSVQYTIIIYCAVRMYLNMETKLQLLSSTLRIQHKQFYKTLILQVVTPTFTLFLPIMMVNNLPFLNLHFDFPSGIFTSGLVLYPALDACIVMYVVQDYRKAIRNVFKKSVDKIQFTVTWTQNTTTVNVQNAVLF</sequence>
<dbReference type="RefSeq" id="XP_002636090.1">
    <property type="nucleotide sequence ID" value="XM_002636044.1"/>
</dbReference>
<dbReference type="SUPFAM" id="SSF81321">
    <property type="entry name" value="Family A G protein-coupled receptor-like"/>
    <property type="match status" value="1"/>
</dbReference>
<feature type="transmembrane region" description="Helical" evidence="1">
    <location>
        <begin position="210"/>
        <end position="230"/>
    </location>
</feature>
<evidence type="ECO:0000256" key="1">
    <source>
        <dbReference type="SAM" id="Phobius"/>
    </source>
</evidence>
<feature type="transmembrane region" description="Helical" evidence="1">
    <location>
        <begin position="250"/>
        <end position="272"/>
    </location>
</feature>
<organism evidence="2 3">
    <name type="scientific">Caenorhabditis briggsae</name>
    <dbReference type="NCBI Taxonomy" id="6238"/>
    <lineage>
        <taxon>Eukaryota</taxon>
        <taxon>Metazoa</taxon>
        <taxon>Ecdysozoa</taxon>
        <taxon>Nematoda</taxon>
        <taxon>Chromadorea</taxon>
        <taxon>Rhabditida</taxon>
        <taxon>Rhabditina</taxon>
        <taxon>Rhabditomorpha</taxon>
        <taxon>Rhabditoidea</taxon>
        <taxon>Rhabditidae</taxon>
        <taxon>Peloderinae</taxon>
        <taxon>Caenorhabditis</taxon>
    </lineage>
</organism>
<dbReference type="OMA" id="RFLICIF"/>
<name>A8WQ60_CAEBR</name>
<feature type="transmembrane region" description="Helical" evidence="1">
    <location>
        <begin position="50"/>
        <end position="74"/>
    </location>
</feature>
<dbReference type="eggNOG" id="ENOG502RVRW">
    <property type="taxonomic scope" value="Eukaryota"/>
</dbReference>
<feature type="transmembrane region" description="Helical" evidence="1">
    <location>
        <begin position="284"/>
        <end position="308"/>
    </location>
</feature>
<feature type="transmembrane region" description="Helical" evidence="1">
    <location>
        <begin position="136"/>
        <end position="160"/>
    </location>
</feature>